<gene>
    <name evidence="6" type="ORF">HMPREF3229_01656</name>
</gene>
<evidence type="ECO:0000256" key="4">
    <source>
        <dbReference type="ARBA" id="ARBA00022840"/>
    </source>
</evidence>
<dbReference type="FunFam" id="3.40.50.300:FF:000134">
    <property type="entry name" value="Iron-enterobactin ABC transporter ATP-binding protein"/>
    <property type="match status" value="1"/>
</dbReference>
<evidence type="ECO:0000313" key="6">
    <source>
        <dbReference type="EMBL" id="KXA28660.1"/>
    </source>
</evidence>
<evidence type="ECO:0000256" key="1">
    <source>
        <dbReference type="ARBA" id="ARBA00005417"/>
    </source>
</evidence>
<dbReference type="InterPro" id="IPR050153">
    <property type="entry name" value="Metal_Ion_Import_ABC"/>
</dbReference>
<evidence type="ECO:0000256" key="3">
    <source>
        <dbReference type="ARBA" id="ARBA00022741"/>
    </source>
</evidence>
<dbReference type="SUPFAM" id="SSF52540">
    <property type="entry name" value="P-loop containing nucleoside triphosphate hydrolases"/>
    <property type="match status" value="1"/>
</dbReference>
<dbReference type="AlphaFoldDB" id="A0A133PJF4"/>
<dbReference type="PANTHER" id="PTHR42734:SF5">
    <property type="entry name" value="IRON TRANSPORT SYSTEM ATP-BINDING PROTEIN HI_0361-RELATED"/>
    <property type="match status" value="1"/>
</dbReference>
<dbReference type="PROSITE" id="PS00211">
    <property type="entry name" value="ABC_TRANSPORTER_1"/>
    <property type="match status" value="1"/>
</dbReference>
<protein>
    <submittedName>
        <fullName evidence="6">Putative manganese transport system ATP-binding protein MntA</fullName>
    </submittedName>
</protein>
<dbReference type="Pfam" id="PF00005">
    <property type="entry name" value="ABC_tran"/>
    <property type="match status" value="1"/>
</dbReference>
<dbReference type="PANTHER" id="PTHR42734">
    <property type="entry name" value="METAL TRANSPORT SYSTEM ATP-BINDING PROTEIN TM_0124-RELATED"/>
    <property type="match status" value="1"/>
</dbReference>
<evidence type="ECO:0000259" key="5">
    <source>
        <dbReference type="PROSITE" id="PS50893"/>
    </source>
</evidence>
<dbReference type="SMART" id="SM00382">
    <property type="entry name" value="AAA"/>
    <property type="match status" value="1"/>
</dbReference>
<name>A0A133PJF4_9FIRM</name>
<feature type="domain" description="ABC transporter" evidence="5">
    <location>
        <begin position="10"/>
        <end position="242"/>
    </location>
</feature>
<evidence type="ECO:0000313" key="7">
    <source>
        <dbReference type="Proteomes" id="UP000070174"/>
    </source>
</evidence>
<comment type="caution">
    <text evidence="6">The sequence shown here is derived from an EMBL/GenBank/DDBJ whole genome shotgun (WGS) entry which is preliminary data.</text>
</comment>
<dbReference type="InterPro" id="IPR003593">
    <property type="entry name" value="AAA+_ATPase"/>
</dbReference>
<dbReference type="PROSITE" id="PS50893">
    <property type="entry name" value="ABC_TRANSPORTER_2"/>
    <property type="match status" value="1"/>
</dbReference>
<dbReference type="PATRIC" id="fig|54005.3.peg.1619"/>
<dbReference type="GO" id="GO:0005524">
    <property type="term" value="F:ATP binding"/>
    <property type="evidence" value="ECO:0007669"/>
    <property type="project" value="UniProtKB-KW"/>
</dbReference>
<organism evidence="6">
    <name type="scientific">Peptoniphilus harei</name>
    <dbReference type="NCBI Taxonomy" id="54005"/>
    <lineage>
        <taxon>Bacteria</taxon>
        <taxon>Bacillati</taxon>
        <taxon>Bacillota</taxon>
        <taxon>Tissierellia</taxon>
        <taxon>Tissierellales</taxon>
        <taxon>Peptoniphilaceae</taxon>
        <taxon>Peptoniphilus</taxon>
    </lineage>
</organism>
<reference evidence="6 7" key="1">
    <citation type="submission" date="2016-01" db="EMBL/GenBank/DDBJ databases">
        <authorList>
            <person name="Oliw E.H."/>
        </authorList>
    </citation>
    <scope>NUCLEOTIDE SEQUENCE [LARGE SCALE GENOMIC DNA]</scope>
    <source>
        <strain evidence="6 7">CMW7756A</strain>
    </source>
</reference>
<proteinExistence type="inferred from homology"/>
<keyword evidence="4 6" id="KW-0067">ATP-binding</keyword>
<keyword evidence="2" id="KW-0813">Transport</keyword>
<keyword evidence="3" id="KW-0547">Nucleotide-binding</keyword>
<dbReference type="EMBL" id="LRQE01000041">
    <property type="protein sequence ID" value="KXA28660.1"/>
    <property type="molecule type" value="Genomic_DNA"/>
</dbReference>
<dbReference type="CDD" id="cd03235">
    <property type="entry name" value="ABC_Metallic_Cations"/>
    <property type="match status" value="1"/>
</dbReference>
<dbReference type="InterPro" id="IPR027417">
    <property type="entry name" value="P-loop_NTPase"/>
</dbReference>
<dbReference type="Gene3D" id="3.40.50.300">
    <property type="entry name" value="P-loop containing nucleotide triphosphate hydrolases"/>
    <property type="match status" value="1"/>
</dbReference>
<dbReference type="Proteomes" id="UP000070174">
    <property type="component" value="Unassembled WGS sequence"/>
</dbReference>
<sequence length="244" mass="27321">MIKLKNDVIIKVEDLTIAYDDKPVIWDNDVDFINNSITAIIGPNGAGKSTLLKGILGLKNILSGKVEIMGKSLKEVQKEIAYIPQSSSVNWDFPTTVFDVVLMGRYIHCGWIKRPSKKDKEIARAAIEKIGLSEFENRQISQLSGGQKQRVFIARAIASDASIFFMDEPLAGVDKKTEGIIMDFLKESQRNKKTSIVVHHDLNTVDKYFDHLVILNKKILAQGKVSEVFTKENIERAFGGEINV</sequence>
<comment type="similarity">
    <text evidence="1">Belongs to the ABC transporter superfamily.</text>
</comment>
<dbReference type="InterPro" id="IPR017871">
    <property type="entry name" value="ABC_transporter-like_CS"/>
</dbReference>
<dbReference type="GO" id="GO:0016887">
    <property type="term" value="F:ATP hydrolysis activity"/>
    <property type="evidence" value="ECO:0007669"/>
    <property type="project" value="InterPro"/>
</dbReference>
<dbReference type="InterPro" id="IPR003439">
    <property type="entry name" value="ABC_transporter-like_ATP-bd"/>
</dbReference>
<accession>A0A133PJF4</accession>
<evidence type="ECO:0000256" key="2">
    <source>
        <dbReference type="ARBA" id="ARBA00022448"/>
    </source>
</evidence>